<dbReference type="GO" id="GO:0032259">
    <property type="term" value="P:methylation"/>
    <property type="evidence" value="ECO:0007669"/>
    <property type="project" value="UniProtKB-KW"/>
</dbReference>
<dbReference type="GO" id="GO:0008168">
    <property type="term" value="F:methyltransferase activity"/>
    <property type="evidence" value="ECO:0007669"/>
    <property type="project" value="UniProtKB-KW"/>
</dbReference>
<reference evidence="5 6" key="1">
    <citation type="submission" date="2020-11" db="EMBL/GenBank/DDBJ databases">
        <authorList>
            <person name="Wallbank WR R."/>
            <person name="Pardo Diaz C."/>
            <person name="Kozak K."/>
            <person name="Martin S."/>
            <person name="Jiggins C."/>
            <person name="Moest M."/>
            <person name="Warren A I."/>
            <person name="Generalovic N T."/>
            <person name="Byers J.R.P. K."/>
            <person name="Montejo-Kovacevich G."/>
            <person name="Yen C E."/>
        </authorList>
    </citation>
    <scope>NUCLEOTIDE SEQUENCE [LARGE SCALE GENOMIC DNA]</scope>
</reference>
<dbReference type="Proteomes" id="UP000594454">
    <property type="component" value="Chromosome 6"/>
</dbReference>
<keyword evidence="1" id="KW-0489">Methyltransferase</keyword>
<name>A0A7R8Z0L1_HERIL</name>
<dbReference type="OMA" id="VIGITWG"/>
<protein>
    <recommendedName>
        <fullName evidence="7">Methyltransferase-like protein 23</fullName>
    </recommendedName>
</protein>
<keyword evidence="6" id="KW-1185">Reference proteome</keyword>
<evidence type="ECO:0000256" key="3">
    <source>
        <dbReference type="ARBA" id="ARBA00022691"/>
    </source>
</evidence>
<dbReference type="InParanoid" id="A0A7R8Z0L1"/>
<evidence type="ECO:0000256" key="1">
    <source>
        <dbReference type="ARBA" id="ARBA00022603"/>
    </source>
</evidence>
<evidence type="ECO:0000256" key="2">
    <source>
        <dbReference type="ARBA" id="ARBA00022679"/>
    </source>
</evidence>
<accession>A0A7R8Z0L1</accession>
<sequence>MRFEMTSGRFQMSDGSSEHLKKFVFSSKPRVNSNTPEEKVEIIIPELLQAGYSFYTWPCAPVLGWFLWERRHDLVDKRILEIGSGTALPGILAAKCGAQVTLSDSCILPKSLAHIERCCRANNLIPGQDIDVLGISWGLLLNSVFSLGPIDFIIGADCFYDPSVFEDILVTISFLLDQNPGAKFIFSYQERSTDWSIEALLKKWDLRCFSINSENIGKVSGVNIHDFMGGHTIHLLEITR</sequence>
<gene>
    <name evidence="5" type="ORF">HERILL_LOCUS15076</name>
</gene>
<dbReference type="Gene3D" id="3.40.50.150">
    <property type="entry name" value="Vaccinia Virus protein VP39"/>
    <property type="match status" value="1"/>
</dbReference>
<evidence type="ECO:0000256" key="4">
    <source>
        <dbReference type="ARBA" id="ARBA00043988"/>
    </source>
</evidence>
<dbReference type="OrthoDB" id="407325at2759"/>
<evidence type="ECO:0000313" key="6">
    <source>
        <dbReference type="Proteomes" id="UP000594454"/>
    </source>
</evidence>
<dbReference type="Pfam" id="PF10294">
    <property type="entry name" value="Methyltransf_16"/>
    <property type="match status" value="1"/>
</dbReference>
<dbReference type="InterPro" id="IPR019410">
    <property type="entry name" value="Methyltransf_16"/>
</dbReference>
<keyword evidence="3" id="KW-0949">S-adenosyl-L-methionine</keyword>
<dbReference type="FunCoup" id="A0A7R8Z0L1">
    <property type="interactions" value="1729"/>
</dbReference>
<dbReference type="InterPro" id="IPR029063">
    <property type="entry name" value="SAM-dependent_MTases_sf"/>
</dbReference>
<proteinExistence type="inferred from homology"/>
<organism evidence="5 6">
    <name type="scientific">Hermetia illucens</name>
    <name type="common">Black soldier fly</name>
    <dbReference type="NCBI Taxonomy" id="343691"/>
    <lineage>
        <taxon>Eukaryota</taxon>
        <taxon>Metazoa</taxon>
        <taxon>Ecdysozoa</taxon>
        <taxon>Arthropoda</taxon>
        <taxon>Hexapoda</taxon>
        <taxon>Insecta</taxon>
        <taxon>Pterygota</taxon>
        <taxon>Neoptera</taxon>
        <taxon>Endopterygota</taxon>
        <taxon>Diptera</taxon>
        <taxon>Brachycera</taxon>
        <taxon>Stratiomyomorpha</taxon>
        <taxon>Stratiomyidae</taxon>
        <taxon>Hermetiinae</taxon>
        <taxon>Hermetia</taxon>
    </lineage>
</organism>
<comment type="similarity">
    <text evidence="4">Belongs to the methyltransferase superfamily. METTL23 family.</text>
</comment>
<dbReference type="EMBL" id="LR899014">
    <property type="protein sequence ID" value="CAD7092739.1"/>
    <property type="molecule type" value="Genomic_DNA"/>
</dbReference>
<dbReference type="SUPFAM" id="SSF53335">
    <property type="entry name" value="S-adenosyl-L-methionine-dependent methyltransferases"/>
    <property type="match status" value="1"/>
</dbReference>
<dbReference type="GO" id="GO:0005634">
    <property type="term" value="C:nucleus"/>
    <property type="evidence" value="ECO:0007669"/>
    <property type="project" value="TreeGrafter"/>
</dbReference>
<dbReference type="PANTHER" id="PTHR14614:SF164">
    <property type="entry name" value="HISTONE-ARGININE METHYLTRANSFERASE METTL23"/>
    <property type="match status" value="1"/>
</dbReference>
<dbReference type="GO" id="GO:0005737">
    <property type="term" value="C:cytoplasm"/>
    <property type="evidence" value="ECO:0007669"/>
    <property type="project" value="TreeGrafter"/>
</dbReference>
<dbReference type="AlphaFoldDB" id="A0A7R8Z0L1"/>
<dbReference type="PANTHER" id="PTHR14614">
    <property type="entry name" value="HEPATOCELLULAR CARCINOMA-ASSOCIATED ANTIGEN"/>
    <property type="match status" value="1"/>
</dbReference>
<evidence type="ECO:0008006" key="7">
    <source>
        <dbReference type="Google" id="ProtNLM"/>
    </source>
</evidence>
<dbReference type="CDD" id="cd02440">
    <property type="entry name" value="AdoMet_MTases"/>
    <property type="match status" value="1"/>
</dbReference>
<keyword evidence="2" id="KW-0808">Transferase</keyword>
<evidence type="ECO:0000313" key="5">
    <source>
        <dbReference type="EMBL" id="CAD7092739.1"/>
    </source>
</evidence>